<name>A0A914Q4I5_9BILA</name>
<dbReference type="WBParaSite" id="PDA_v2.g26183.t1">
    <property type="protein sequence ID" value="PDA_v2.g26183.t1"/>
    <property type="gene ID" value="PDA_v2.g26183"/>
</dbReference>
<sequence>MDLPVGSIAAVISRHSFGPKGVKATTITSRRAKFFAKYFRQNFSLPDSIMHYIAKNPKIWKLYQKMIWTCKYFFVKNPVLVVRRLSHNKGDGWFADQLLIDLNKIKCKFWITEEISVFPDVEDYNPNILSSNISKLYKCDAMFLDLKGQTIRYCDFSFFISNAADTVFEDVTLKDENGKILPLEKLIETSIKARRIQIPTMTSKTFNELRKPHFAKLESLILYGLHEDFDIEAFYIYMKKNQHTFFELCFDHSVSDGYKARIEEIIDEINATEEFDYVAPSILLNLFDE</sequence>
<evidence type="ECO:0000313" key="2">
    <source>
        <dbReference type="WBParaSite" id="PDA_v2.g26183.t1"/>
    </source>
</evidence>
<accession>A0A914Q4I5</accession>
<organism evidence="1 2">
    <name type="scientific">Panagrolaimus davidi</name>
    <dbReference type="NCBI Taxonomy" id="227884"/>
    <lineage>
        <taxon>Eukaryota</taxon>
        <taxon>Metazoa</taxon>
        <taxon>Ecdysozoa</taxon>
        <taxon>Nematoda</taxon>
        <taxon>Chromadorea</taxon>
        <taxon>Rhabditida</taxon>
        <taxon>Tylenchina</taxon>
        <taxon>Panagrolaimomorpha</taxon>
        <taxon>Panagrolaimoidea</taxon>
        <taxon>Panagrolaimidae</taxon>
        <taxon>Panagrolaimus</taxon>
    </lineage>
</organism>
<proteinExistence type="predicted"/>
<reference evidence="2" key="1">
    <citation type="submission" date="2022-11" db="UniProtKB">
        <authorList>
            <consortium name="WormBaseParasite"/>
        </authorList>
    </citation>
    <scope>IDENTIFICATION</scope>
</reference>
<dbReference type="AlphaFoldDB" id="A0A914Q4I5"/>
<protein>
    <submittedName>
        <fullName evidence="2">Uncharacterized protein</fullName>
    </submittedName>
</protein>
<dbReference type="Proteomes" id="UP000887578">
    <property type="component" value="Unplaced"/>
</dbReference>
<keyword evidence="1" id="KW-1185">Reference proteome</keyword>
<evidence type="ECO:0000313" key="1">
    <source>
        <dbReference type="Proteomes" id="UP000887578"/>
    </source>
</evidence>